<dbReference type="EMBL" id="CP015005">
    <property type="protein sequence ID" value="AMS43296.1"/>
    <property type="molecule type" value="Genomic_DNA"/>
</dbReference>
<reference evidence="2 3" key="1">
    <citation type="submission" date="2016-03" db="EMBL/GenBank/DDBJ databases">
        <title>Complete genome of Aminobacter aminovorans KCTC 2477.</title>
        <authorList>
            <person name="Kim K.M."/>
        </authorList>
    </citation>
    <scope>NUCLEOTIDE SEQUENCE [LARGE SCALE GENOMIC DNA]</scope>
    <source>
        <strain evidence="2 3">KCTC 2477</strain>
    </source>
</reference>
<feature type="compositionally biased region" description="Basic and acidic residues" evidence="1">
    <location>
        <begin position="148"/>
        <end position="165"/>
    </location>
</feature>
<sequence length="173" mass="19235">MKQQQAEPMASRPMTSRPMASRPMTWDLDLAGRMRGSGMKFNQIAVVFGLSPDTVHCRLDPDYRRKRADAKLARCQPVAPGFRRQDDRVTRAEFAARLAELPDDDRDLTARVLGDPVFARSAAAKAARRPAASNNITLPRLSFLGDKVCGEKTPGDKMPRDDIPRDNMAGGRR</sequence>
<dbReference type="KEGG" id="aak:AA2016_4382"/>
<dbReference type="AlphaFoldDB" id="A0AAC8YTF7"/>
<feature type="region of interest" description="Disordered" evidence="1">
    <location>
        <begin position="146"/>
        <end position="173"/>
    </location>
</feature>
<protein>
    <submittedName>
        <fullName evidence="2">Uncharacterized protein</fullName>
    </submittedName>
</protein>
<organism evidence="2 3">
    <name type="scientific">Aminobacter aminovorans</name>
    <name type="common">Chelatobacter heintzii</name>
    <dbReference type="NCBI Taxonomy" id="83263"/>
    <lineage>
        <taxon>Bacteria</taxon>
        <taxon>Pseudomonadati</taxon>
        <taxon>Pseudomonadota</taxon>
        <taxon>Alphaproteobacteria</taxon>
        <taxon>Hyphomicrobiales</taxon>
        <taxon>Phyllobacteriaceae</taxon>
        <taxon>Aminobacter</taxon>
    </lineage>
</organism>
<evidence type="ECO:0000313" key="2">
    <source>
        <dbReference type="EMBL" id="AMS43296.1"/>
    </source>
</evidence>
<accession>A0AAC8YTF7</accession>
<proteinExistence type="predicted"/>
<evidence type="ECO:0000313" key="3">
    <source>
        <dbReference type="Proteomes" id="UP000075755"/>
    </source>
</evidence>
<name>A0AAC8YTF7_AMIAI</name>
<feature type="region of interest" description="Disordered" evidence="1">
    <location>
        <begin position="1"/>
        <end position="23"/>
    </location>
</feature>
<gene>
    <name evidence="2" type="ORF">AA2016_4382</name>
</gene>
<evidence type="ECO:0000256" key="1">
    <source>
        <dbReference type="SAM" id="MobiDB-lite"/>
    </source>
</evidence>
<dbReference type="Proteomes" id="UP000075755">
    <property type="component" value="Chromosome"/>
</dbReference>